<keyword evidence="3" id="KW-1185">Reference proteome</keyword>
<protein>
    <recommendedName>
        <fullName evidence="4">Transcriptional regulator</fullName>
    </recommendedName>
</protein>
<gene>
    <name evidence="2" type="ORF">K9S39_41110</name>
</gene>
<feature type="region of interest" description="Disordered" evidence="1">
    <location>
        <begin position="460"/>
        <end position="483"/>
    </location>
</feature>
<evidence type="ECO:0000256" key="1">
    <source>
        <dbReference type="SAM" id="MobiDB-lite"/>
    </source>
</evidence>
<organism evidence="2 3">
    <name type="scientific">Streptomyces halobius</name>
    <dbReference type="NCBI Taxonomy" id="2879846"/>
    <lineage>
        <taxon>Bacteria</taxon>
        <taxon>Bacillati</taxon>
        <taxon>Actinomycetota</taxon>
        <taxon>Actinomycetes</taxon>
        <taxon>Kitasatosporales</taxon>
        <taxon>Streptomycetaceae</taxon>
        <taxon>Streptomyces</taxon>
    </lineage>
</organism>
<evidence type="ECO:0008006" key="4">
    <source>
        <dbReference type="Google" id="ProtNLM"/>
    </source>
</evidence>
<evidence type="ECO:0000313" key="2">
    <source>
        <dbReference type="EMBL" id="UQA97413.1"/>
    </source>
</evidence>
<proteinExistence type="predicted"/>
<accession>A0ABY4MIM5</accession>
<dbReference type="Proteomes" id="UP000830115">
    <property type="component" value="Chromosome"/>
</dbReference>
<reference evidence="2" key="1">
    <citation type="submission" date="2021-10" db="EMBL/GenBank/DDBJ databases">
        <title>Streptomyces nigrumlapis sp.nov.,an antimicrobial producing actinobacterium isolated from Black Gobi rocks.</title>
        <authorList>
            <person name="Wen Y."/>
            <person name="Zhang W."/>
            <person name="Liu X.G."/>
        </authorList>
    </citation>
    <scope>NUCLEOTIDE SEQUENCE</scope>
    <source>
        <strain evidence="2">ST13-2-2</strain>
    </source>
</reference>
<evidence type="ECO:0000313" key="3">
    <source>
        <dbReference type="Proteomes" id="UP000830115"/>
    </source>
</evidence>
<name>A0ABY4MIM5_9ACTN</name>
<dbReference type="RefSeq" id="WP_248868341.1">
    <property type="nucleotide sequence ID" value="NZ_CP086322.1"/>
</dbReference>
<sequence length="483" mass="50921">MVQKEPAAVRERAVRHPLAVVRTAAGHSQHVYARLVAKTHAALGFGRMAARREKVARWESGRIVPELTAQLAIAHMHQVPRDDVLCDEWPMWLYKAASDGAPSAWPWTSGGTAEALRSASRPTPAVGRGLFTASGETVARLIRAWPHTADPPPPPPAAPPASPRGVAALAALESRVAALESMICHLGPGALVPLARSEAELIATLLDDAAFDDEARTRLRLLGARASAVCSWVWLLGDRAAGERCFLTAVRAAIDARAPRLAATLLAHLAYAHCETDGARGALALVDAAHGLAHRPRRPPAPLHALLHLRRAHAQARLGETTESGRALDIAEAAMDVATDRADEPIPAWLLAGTMLRMSAGVVHLALGRPTKALDRFAPLLDAATADVQSPGIAVLYLPHAVRAQLAVGDVETAVGSGERVVALLGGAPAEALERLRHAFAPHRDVPAARAFLEHLEKGRHADGLPGGGDPYADVGERGPGAI</sequence>
<dbReference type="EMBL" id="CP086322">
    <property type="protein sequence ID" value="UQA97413.1"/>
    <property type="molecule type" value="Genomic_DNA"/>
</dbReference>